<evidence type="ECO:0000256" key="1">
    <source>
        <dbReference type="SAM" id="Phobius"/>
    </source>
</evidence>
<dbReference type="Proteomes" id="UP000242818">
    <property type="component" value="Unassembled WGS sequence"/>
</dbReference>
<name>A0A1C4EY44_9BACT</name>
<evidence type="ECO:0000313" key="3">
    <source>
        <dbReference type="Proteomes" id="UP000242818"/>
    </source>
</evidence>
<feature type="transmembrane region" description="Helical" evidence="1">
    <location>
        <begin position="158"/>
        <end position="178"/>
    </location>
</feature>
<evidence type="ECO:0000313" key="2">
    <source>
        <dbReference type="EMBL" id="SCC48567.1"/>
    </source>
</evidence>
<dbReference type="PANTHER" id="PTHR34219">
    <property type="entry name" value="IRON-REGULATED INNER MEMBRANE PROTEIN-RELATED"/>
    <property type="match status" value="1"/>
</dbReference>
<keyword evidence="1" id="KW-0812">Transmembrane</keyword>
<dbReference type="STRING" id="1335309.GA0116948_110111"/>
<proteinExistence type="predicted"/>
<dbReference type="PANTHER" id="PTHR34219:SF3">
    <property type="entry name" value="BLL7967 PROTEIN"/>
    <property type="match status" value="1"/>
</dbReference>
<accession>A0A1C4EY44</accession>
<gene>
    <name evidence="2" type="ORF">GA0116948_110111</name>
</gene>
<reference evidence="2 3" key="1">
    <citation type="submission" date="2016-08" db="EMBL/GenBank/DDBJ databases">
        <authorList>
            <person name="Seilhamer J.J."/>
        </authorList>
    </citation>
    <scope>NUCLEOTIDE SEQUENCE [LARGE SCALE GENOMIC DNA]</scope>
    <source>
        <strain evidence="2 3">A37T2</strain>
    </source>
</reference>
<keyword evidence="1" id="KW-1133">Transmembrane helix</keyword>
<dbReference type="InterPro" id="IPR005625">
    <property type="entry name" value="PepSY-ass_TM"/>
</dbReference>
<feature type="transmembrane region" description="Helical" evidence="1">
    <location>
        <begin position="20"/>
        <end position="50"/>
    </location>
</feature>
<keyword evidence="3" id="KW-1185">Reference proteome</keyword>
<keyword evidence="1" id="KW-0472">Membrane</keyword>
<organism evidence="2 3">
    <name type="scientific">Chitinophaga costaii</name>
    <dbReference type="NCBI Taxonomy" id="1335309"/>
    <lineage>
        <taxon>Bacteria</taxon>
        <taxon>Pseudomonadati</taxon>
        <taxon>Bacteroidota</taxon>
        <taxon>Chitinophagia</taxon>
        <taxon>Chitinophagales</taxon>
        <taxon>Chitinophagaceae</taxon>
        <taxon>Chitinophaga</taxon>
    </lineage>
</organism>
<dbReference type="AlphaFoldDB" id="A0A1C4EY44"/>
<feature type="transmembrane region" description="Helical" evidence="1">
    <location>
        <begin position="210"/>
        <end position="233"/>
    </location>
</feature>
<feature type="transmembrane region" description="Helical" evidence="1">
    <location>
        <begin position="368"/>
        <end position="389"/>
    </location>
</feature>
<protein>
    <submittedName>
        <fullName evidence="2">Uncharacterized iron-regulated membrane protein</fullName>
    </submittedName>
</protein>
<dbReference type="EMBL" id="FMAR01000010">
    <property type="protein sequence ID" value="SCC48567.1"/>
    <property type="molecule type" value="Genomic_DNA"/>
</dbReference>
<sequence>MDHLDSSMKKKKPQARSSFYRVAAWLHLWLGLISGAIMVVVCVTGCIWVFQDEITLLTHPEMKVTAQDKPVITPAALLNIAGAVCPGKRPVYAIYQQNRAITMGLGVDSLGMAMLRVHPYTGQVLSLERRKAGETDFFRFILNGHRTLWLPKAIGRPIVDYGTLLFVLILLSGIVLWWPRKWTKAARQQGFSIKWKASLKRVNYDLHKVLGFYALLVLLVSGLTGLVFGVAWFSKGLYWVTSGGNSLPANIINRSDTSLPRATRYTLSQAIDHSWNKVLTQFPAAQGFYVVFADTARASSVIAISIYPSAGKYYDRCTVNFDQHTGKQLPFPNKLFETSYAASSGAAKLRRMNYDIHVGSMLGLPGKILLFFTTLIGASLPITGFMIWWGKHKKKGVAPARKVEAKLSTSASRLPS</sequence>
<dbReference type="Pfam" id="PF03929">
    <property type="entry name" value="PepSY_TM"/>
    <property type="match status" value="1"/>
</dbReference>